<accession>A0A060R9L9</accession>
<dbReference type="KEGG" id="rbc:BN938_2210"/>
<dbReference type="SUPFAM" id="SSF56436">
    <property type="entry name" value="C-type lectin-like"/>
    <property type="match status" value="1"/>
</dbReference>
<keyword evidence="3" id="KW-0349">Heme</keyword>
<dbReference type="PANTHER" id="PTHR23150">
    <property type="entry name" value="SULFATASE MODIFYING FACTOR 1, 2"/>
    <property type="match status" value="1"/>
</dbReference>
<comment type="subcellular location">
    <subcellularLocation>
        <location evidence="1">Cell envelope</location>
    </subcellularLocation>
</comment>
<keyword evidence="2" id="KW-0813">Transport</keyword>
<dbReference type="PANTHER" id="PTHR23150:SF19">
    <property type="entry name" value="FORMYLGLYCINE-GENERATING ENZYME"/>
    <property type="match status" value="1"/>
</dbReference>
<evidence type="ECO:0000313" key="10">
    <source>
        <dbReference type="EMBL" id="CDN32282.1"/>
    </source>
</evidence>
<evidence type="ECO:0000256" key="2">
    <source>
        <dbReference type="ARBA" id="ARBA00022448"/>
    </source>
</evidence>
<dbReference type="GO" id="GO:0046872">
    <property type="term" value="F:metal ion binding"/>
    <property type="evidence" value="ECO:0007669"/>
    <property type="project" value="UniProtKB-KW"/>
</dbReference>
<keyword evidence="7" id="KW-0472">Membrane</keyword>
<evidence type="ECO:0000256" key="1">
    <source>
        <dbReference type="ARBA" id="ARBA00004196"/>
    </source>
</evidence>
<reference evidence="10 11" key="1">
    <citation type="journal article" date="2015" name="Genome Announc.">
        <title>Complete Genome Sequence of the Novel Leech Symbiont Mucinivorans hirudinis M3T.</title>
        <authorList>
            <person name="Nelson M.C."/>
            <person name="Bomar L."/>
            <person name="Graf J."/>
        </authorList>
    </citation>
    <scope>NUCLEOTIDE SEQUENCE [LARGE SCALE GENOMIC DNA]</scope>
    <source>
        <strain evidence="11">M3</strain>
    </source>
</reference>
<dbReference type="AlphaFoldDB" id="A0A060R9L9"/>
<dbReference type="STRING" id="1433126.BN938_2210"/>
<dbReference type="Proteomes" id="UP000027616">
    <property type="component" value="Chromosome I"/>
</dbReference>
<name>A0A060R9L9_9BACT</name>
<evidence type="ECO:0000259" key="9">
    <source>
        <dbReference type="Pfam" id="PF03781"/>
    </source>
</evidence>
<gene>
    <name evidence="10" type="ORF">BN938_2210</name>
</gene>
<dbReference type="GO" id="GO:0030313">
    <property type="term" value="C:cell envelope"/>
    <property type="evidence" value="ECO:0007669"/>
    <property type="project" value="UniProtKB-SubCell"/>
</dbReference>
<dbReference type="InterPro" id="IPR038266">
    <property type="entry name" value="NapC/NirT_cytc_sf"/>
</dbReference>
<dbReference type="InterPro" id="IPR005126">
    <property type="entry name" value="NapC/NirT_cyt_c_N"/>
</dbReference>
<evidence type="ECO:0000256" key="5">
    <source>
        <dbReference type="ARBA" id="ARBA00022982"/>
    </source>
</evidence>
<keyword evidence="7" id="KW-1133">Transmembrane helix</keyword>
<evidence type="ECO:0000259" key="8">
    <source>
        <dbReference type="Pfam" id="PF03264"/>
    </source>
</evidence>
<keyword evidence="5" id="KW-0249">Electron transport</keyword>
<dbReference type="Gene3D" id="3.90.1580.10">
    <property type="entry name" value="paralog of FGE (formylglycine-generating enzyme)"/>
    <property type="match status" value="1"/>
</dbReference>
<keyword evidence="4" id="KW-0479">Metal-binding</keyword>
<protein>
    <submittedName>
        <fullName evidence="10">Uncharacterized protein</fullName>
    </submittedName>
</protein>
<evidence type="ECO:0000256" key="7">
    <source>
        <dbReference type="SAM" id="Phobius"/>
    </source>
</evidence>
<dbReference type="GO" id="GO:0120147">
    <property type="term" value="F:formylglycine-generating oxidase activity"/>
    <property type="evidence" value="ECO:0007669"/>
    <property type="project" value="TreeGrafter"/>
</dbReference>
<dbReference type="Gene3D" id="1.10.3820.10">
    <property type="entry name" value="Di-heme elbow motif domain"/>
    <property type="match status" value="1"/>
</dbReference>
<evidence type="ECO:0000256" key="4">
    <source>
        <dbReference type="ARBA" id="ARBA00022723"/>
    </source>
</evidence>
<dbReference type="PATRIC" id="fig|1433126.3.peg.2182"/>
<dbReference type="Pfam" id="PF03264">
    <property type="entry name" value="Cytochrom_NNT"/>
    <property type="match status" value="1"/>
</dbReference>
<dbReference type="OrthoDB" id="9768004at2"/>
<keyword evidence="11" id="KW-1185">Reference proteome</keyword>
<dbReference type="HOGENOM" id="CLU_551789_0_0_10"/>
<dbReference type="EMBL" id="HG934468">
    <property type="protein sequence ID" value="CDN32282.1"/>
    <property type="molecule type" value="Genomic_DNA"/>
</dbReference>
<dbReference type="eggNOG" id="COG3005">
    <property type="taxonomic scope" value="Bacteria"/>
</dbReference>
<dbReference type="InterPro" id="IPR016187">
    <property type="entry name" value="CTDL_fold"/>
</dbReference>
<feature type="transmembrane region" description="Helical" evidence="7">
    <location>
        <begin position="7"/>
        <end position="29"/>
    </location>
</feature>
<sequence>MKTKKIILIILSSFAAGTIITVGLNNYYVNSSKNDACTSCHIHPESDKSFLKSVHNNSRSGVSVECVDCHLPPRGTAKHLTTKIKSGIKDIWSYWTKDSAEIDWESKSQLEYARGIVFNESCKRCHTQLFPSRLSDEGAIAHLYYTENEEKLELNCIDCHLDAGHHNPNYSHSKMKGIPTQRKDGELFTEATSVDAFENFTEKIPGTNISFRMVAIPEGSFTIGSPADEKFRNEDEAQKSVKISQFWMGEIEVSWDEYWAFYAETMSEGRTAPALVYANNSDPNVDAVSGPTPPFGLPDQGWGGGERPAITMTHYAAQTYCQWLSKKTGKKYRLPTEAEWEYAARGGTTTPYFFEGEPGKFSNTGFWRFLFDADTAVINTFAIYKNNSKNRTAEPARVAANPFGLKNMLGNVMEYCADIYRADAYSQWAEGELNPWVRDGGEEYVVRGGGYADDAAALRCAARSHTEHDKWLKTDPQQPKSIWWYSDVKAIGFRVVCTQ</sequence>
<keyword evidence="6" id="KW-0408">Iron</keyword>
<organism evidence="10 11">
    <name type="scientific">Mucinivorans hirudinis</name>
    <dbReference type="NCBI Taxonomy" id="1433126"/>
    <lineage>
        <taxon>Bacteria</taxon>
        <taxon>Pseudomonadati</taxon>
        <taxon>Bacteroidota</taxon>
        <taxon>Bacteroidia</taxon>
        <taxon>Bacteroidales</taxon>
        <taxon>Rikenellaceae</taxon>
        <taxon>Mucinivorans</taxon>
    </lineage>
</organism>
<dbReference type="eggNOG" id="COG1262">
    <property type="taxonomic scope" value="Bacteria"/>
</dbReference>
<dbReference type="SUPFAM" id="SSF48695">
    <property type="entry name" value="Multiheme cytochromes"/>
    <property type="match status" value="1"/>
</dbReference>
<keyword evidence="7" id="KW-0812">Transmembrane</keyword>
<dbReference type="InterPro" id="IPR051043">
    <property type="entry name" value="Sulfatase_Mod_Factor_Kinase"/>
</dbReference>
<dbReference type="InterPro" id="IPR042095">
    <property type="entry name" value="SUMF_sf"/>
</dbReference>
<feature type="domain" description="NapC/NirT cytochrome c N-terminal" evidence="8">
    <location>
        <begin position="3"/>
        <end position="169"/>
    </location>
</feature>
<dbReference type="InterPro" id="IPR036280">
    <property type="entry name" value="Multihaem_cyt_sf"/>
</dbReference>
<evidence type="ECO:0000256" key="6">
    <source>
        <dbReference type="ARBA" id="ARBA00023004"/>
    </source>
</evidence>
<proteinExistence type="predicted"/>
<evidence type="ECO:0000313" key="11">
    <source>
        <dbReference type="Proteomes" id="UP000027616"/>
    </source>
</evidence>
<dbReference type="Pfam" id="PF03781">
    <property type="entry name" value="FGE-sulfatase"/>
    <property type="match status" value="1"/>
</dbReference>
<feature type="domain" description="Sulfatase-modifying factor enzyme-like" evidence="9">
    <location>
        <begin position="213"/>
        <end position="467"/>
    </location>
</feature>
<dbReference type="InterPro" id="IPR005532">
    <property type="entry name" value="SUMF_dom"/>
</dbReference>
<evidence type="ECO:0000256" key="3">
    <source>
        <dbReference type="ARBA" id="ARBA00022617"/>
    </source>
</evidence>